<evidence type="ECO:0000313" key="2">
    <source>
        <dbReference type="EMBL" id="RZU12634.1"/>
    </source>
</evidence>
<dbReference type="PROSITE" id="PS51482">
    <property type="entry name" value="DEGV"/>
    <property type="match status" value="1"/>
</dbReference>
<evidence type="ECO:0000256" key="1">
    <source>
        <dbReference type="ARBA" id="ARBA00023121"/>
    </source>
</evidence>
<dbReference type="PANTHER" id="PTHR33434:SF2">
    <property type="entry name" value="FATTY ACID-BINDING PROTEIN TM_1468"/>
    <property type="match status" value="1"/>
</dbReference>
<keyword evidence="3" id="KW-1185">Reference proteome</keyword>
<dbReference type="Proteomes" id="UP000292027">
    <property type="component" value="Unassembled WGS sequence"/>
</dbReference>
<dbReference type="InterPro" id="IPR003797">
    <property type="entry name" value="DegV"/>
</dbReference>
<dbReference type="OrthoDB" id="9760324at2"/>
<evidence type="ECO:0000313" key="3">
    <source>
        <dbReference type="Proteomes" id="UP000292027"/>
    </source>
</evidence>
<dbReference type="PANTHER" id="PTHR33434">
    <property type="entry name" value="DEGV DOMAIN-CONTAINING PROTEIN DR_1986-RELATED"/>
    <property type="match status" value="1"/>
</dbReference>
<protein>
    <submittedName>
        <fullName evidence="2">DegV family protein with EDD domain</fullName>
    </submittedName>
</protein>
<dbReference type="RefSeq" id="WP_130447207.1">
    <property type="nucleotide sequence ID" value="NZ_SHKR01000014.1"/>
</dbReference>
<accession>A0A4Q7WQU8</accession>
<gene>
    <name evidence="2" type="ORF">EV645_5907</name>
</gene>
<sequence length="280" mass="28633">MAARVQVVTDSTAGLSTHEVLRHPLTVVPLQVVIGGTSYDDGATSADAVAEALKTFTPVSTSRPAPQTFADTYAACAADGAEAVVSIHLSGDMSGTFEAAMIGAKESPIPVRVVDSRSLGMGLGFPVLAAAAAASAGEDAAAVEAAARATMKFTSAYFYVDTLEYLRRGGRIGAAQALFGTALAVKPLLTISGGRIVPLEKVRTSSRAIARLADIAVKRAGDAPVQLAVHHLSSLEKAQSLADDLANRLPKAEEVVLREVGAVIGAHVGPGLLAVVVSPR</sequence>
<organism evidence="2 3">
    <name type="scientific">Kribbella rubisoli</name>
    <dbReference type="NCBI Taxonomy" id="3075929"/>
    <lineage>
        <taxon>Bacteria</taxon>
        <taxon>Bacillati</taxon>
        <taxon>Actinomycetota</taxon>
        <taxon>Actinomycetes</taxon>
        <taxon>Propionibacteriales</taxon>
        <taxon>Kribbellaceae</taxon>
        <taxon>Kribbella</taxon>
    </lineage>
</organism>
<dbReference type="Gene3D" id="3.40.50.10170">
    <property type="match status" value="1"/>
</dbReference>
<reference evidence="2 3" key="1">
    <citation type="journal article" date="2015" name="Stand. Genomic Sci.">
        <title>Genomic Encyclopedia of Bacterial and Archaeal Type Strains, Phase III: the genomes of soil and plant-associated and newly described type strains.</title>
        <authorList>
            <person name="Whitman W.B."/>
            <person name="Woyke T."/>
            <person name="Klenk H.P."/>
            <person name="Zhou Y."/>
            <person name="Lilburn T.G."/>
            <person name="Beck B.J."/>
            <person name="De Vos P."/>
            <person name="Vandamme P."/>
            <person name="Eisen J.A."/>
            <person name="Garrity G."/>
            <person name="Hugenholtz P."/>
            <person name="Kyrpides N.C."/>
        </authorList>
    </citation>
    <scope>NUCLEOTIDE SEQUENCE [LARGE SCALE GENOMIC DNA]</scope>
    <source>
        <strain evidence="2 3">VKM Ac-2540</strain>
    </source>
</reference>
<dbReference type="InterPro" id="IPR043168">
    <property type="entry name" value="DegV_C"/>
</dbReference>
<dbReference type="GO" id="GO:0008289">
    <property type="term" value="F:lipid binding"/>
    <property type="evidence" value="ECO:0007669"/>
    <property type="project" value="UniProtKB-KW"/>
</dbReference>
<proteinExistence type="predicted"/>
<keyword evidence="1" id="KW-0446">Lipid-binding</keyword>
<dbReference type="Gene3D" id="3.30.1180.10">
    <property type="match status" value="1"/>
</dbReference>
<name>A0A4Q7WQU8_9ACTN</name>
<dbReference type="Pfam" id="PF02645">
    <property type="entry name" value="DegV"/>
    <property type="match status" value="1"/>
</dbReference>
<dbReference type="NCBIfam" id="TIGR00762">
    <property type="entry name" value="DegV"/>
    <property type="match status" value="1"/>
</dbReference>
<comment type="caution">
    <text evidence="2">The sequence shown here is derived from an EMBL/GenBank/DDBJ whole genome shotgun (WGS) entry which is preliminary data.</text>
</comment>
<dbReference type="InterPro" id="IPR050270">
    <property type="entry name" value="DegV_domain_contain"/>
</dbReference>
<dbReference type="EMBL" id="SHKR01000014">
    <property type="protein sequence ID" value="RZU12634.1"/>
    <property type="molecule type" value="Genomic_DNA"/>
</dbReference>
<dbReference type="SUPFAM" id="SSF82549">
    <property type="entry name" value="DAK1/DegV-like"/>
    <property type="match status" value="1"/>
</dbReference>
<dbReference type="AlphaFoldDB" id="A0A4Q7WQU8"/>